<feature type="region of interest" description="Disordered" evidence="1">
    <location>
        <begin position="84"/>
        <end position="105"/>
    </location>
</feature>
<dbReference type="AlphaFoldDB" id="A0A914WNZ0"/>
<protein>
    <submittedName>
        <fullName evidence="3">Uncharacterized protein</fullName>
    </submittedName>
</protein>
<organism evidence="2 3">
    <name type="scientific">Plectus sambesii</name>
    <dbReference type="NCBI Taxonomy" id="2011161"/>
    <lineage>
        <taxon>Eukaryota</taxon>
        <taxon>Metazoa</taxon>
        <taxon>Ecdysozoa</taxon>
        <taxon>Nematoda</taxon>
        <taxon>Chromadorea</taxon>
        <taxon>Plectida</taxon>
        <taxon>Plectina</taxon>
        <taxon>Plectoidea</taxon>
        <taxon>Plectidae</taxon>
        <taxon>Plectus</taxon>
    </lineage>
</organism>
<evidence type="ECO:0000313" key="3">
    <source>
        <dbReference type="WBParaSite" id="PSAMB.scaffold4882size13253.g25393.t1"/>
    </source>
</evidence>
<evidence type="ECO:0000256" key="1">
    <source>
        <dbReference type="SAM" id="MobiDB-lite"/>
    </source>
</evidence>
<evidence type="ECO:0000313" key="2">
    <source>
        <dbReference type="Proteomes" id="UP000887566"/>
    </source>
</evidence>
<dbReference type="Proteomes" id="UP000887566">
    <property type="component" value="Unplaced"/>
</dbReference>
<reference evidence="3" key="1">
    <citation type="submission" date="2022-11" db="UniProtKB">
        <authorList>
            <consortium name="WormBaseParasite"/>
        </authorList>
    </citation>
    <scope>IDENTIFICATION</scope>
</reference>
<sequence length="105" mass="11811">ALLMVKSAWNLVTLQTTSNCFCKVGFTSQRDRNDLQECEDTDDNQAKPNAEDLGDSAEQFTELVNCDQKLECYGELTDLEIAANIQGSNKNDSNDESREVEEIER</sequence>
<accession>A0A914WNZ0</accession>
<name>A0A914WNZ0_9BILA</name>
<keyword evidence="2" id="KW-1185">Reference proteome</keyword>
<proteinExistence type="predicted"/>
<dbReference type="WBParaSite" id="PSAMB.scaffold4882size13253.g25393.t1">
    <property type="protein sequence ID" value="PSAMB.scaffold4882size13253.g25393.t1"/>
    <property type="gene ID" value="PSAMB.scaffold4882size13253.g25393"/>
</dbReference>